<organism evidence="2 3">
    <name type="scientific">Roseomonas fluvialis</name>
    <dbReference type="NCBI Taxonomy" id="1750527"/>
    <lineage>
        <taxon>Bacteria</taxon>
        <taxon>Pseudomonadati</taxon>
        <taxon>Pseudomonadota</taxon>
        <taxon>Alphaproteobacteria</taxon>
        <taxon>Acetobacterales</taxon>
        <taxon>Roseomonadaceae</taxon>
        <taxon>Roseomonas</taxon>
    </lineage>
</organism>
<evidence type="ECO:0000313" key="2">
    <source>
        <dbReference type="EMBL" id="BDG71243.1"/>
    </source>
</evidence>
<sequence length="185" mass="18968">MLERRRIFKGRRARPRFGGAALLLSAAIATPVVLGVALPSNLFGSAPSDRSWRAEAQAIRIVDGETIGLGERIVRLDGISAPARGEACRSASGEAFDCGGAAAAALTRLVSGRPVACRIVGQDSFGRGLGQCDAAGADLNRALVGGGFAVATSSALRGQEAMARQTAQGLWANAAGAPPAWRSRN</sequence>
<dbReference type="Gene3D" id="2.40.50.90">
    <property type="match status" value="1"/>
</dbReference>
<evidence type="ECO:0000259" key="1">
    <source>
        <dbReference type="PROSITE" id="PS50830"/>
    </source>
</evidence>
<reference evidence="2 3" key="1">
    <citation type="journal article" date="2016" name="Microbes Environ.">
        <title>Phylogenetically diverse aerobic anoxygenic phototrophic bacteria isolated from epilithic biofilms in Tama river, Japan.</title>
        <authorList>
            <person name="Hirose S."/>
            <person name="Matsuura K."/>
            <person name="Haruta S."/>
        </authorList>
    </citation>
    <scope>NUCLEOTIDE SEQUENCE [LARGE SCALE GENOMIC DNA]</scope>
    <source>
        <strain evidence="2 3">S08</strain>
    </source>
</reference>
<protein>
    <recommendedName>
        <fullName evidence="1">TNase-like domain-containing protein</fullName>
    </recommendedName>
</protein>
<dbReference type="EMBL" id="AP025637">
    <property type="protein sequence ID" value="BDG71243.1"/>
    <property type="molecule type" value="Genomic_DNA"/>
</dbReference>
<gene>
    <name evidence="2" type="ORF">Rmf_11720</name>
</gene>
<dbReference type="Pfam" id="PF00565">
    <property type="entry name" value="SNase"/>
    <property type="match status" value="1"/>
</dbReference>
<keyword evidence="3" id="KW-1185">Reference proteome</keyword>
<name>A0ABM7Y0E6_9PROT</name>
<dbReference type="Proteomes" id="UP000831327">
    <property type="component" value="Chromosome"/>
</dbReference>
<feature type="domain" description="TNase-like" evidence="1">
    <location>
        <begin position="52"/>
        <end position="173"/>
    </location>
</feature>
<dbReference type="PROSITE" id="PS50830">
    <property type="entry name" value="TNASE_3"/>
    <property type="match status" value="1"/>
</dbReference>
<evidence type="ECO:0000313" key="3">
    <source>
        <dbReference type="Proteomes" id="UP000831327"/>
    </source>
</evidence>
<dbReference type="SUPFAM" id="SSF50199">
    <property type="entry name" value="Staphylococcal nuclease"/>
    <property type="match status" value="1"/>
</dbReference>
<accession>A0ABM7Y0E6</accession>
<dbReference type="InterPro" id="IPR016071">
    <property type="entry name" value="Staphylococal_nuclease_OB-fold"/>
</dbReference>
<proteinExistence type="predicted"/>
<dbReference type="InterPro" id="IPR035437">
    <property type="entry name" value="SNase_OB-fold_sf"/>
</dbReference>